<dbReference type="Proteomes" id="UP000000263">
    <property type="component" value="Chromosome"/>
</dbReference>
<keyword evidence="12" id="KW-1185">Reference proteome</keyword>
<evidence type="ECO:0000256" key="9">
    <source>
        <dbReference type="PIRSR" id="PIRSR000077-4"/>
    </source>
</evidence>
<keyword evidence="2" id="KW-0813">Transport</keyword>
<feature type="active site" description="Nucleophile" evidence="8">
    <location>
        <position position="32"/>
    </location>
</feature>
<dbReference type="GO" id="GO:0045454">
    <property type="term" value="P:cell redox homeostasis"/>
    <property type="evidence" value="ECO:0007669"/>
    <property type="project" value="TreeGrafter"/>
</dbReference>
<dbReference type="InterPro" id="IPR005746">
    <property type="entry name" value="Thioredoxin"/>
</dbReference>
<dbReference type="STRING" id="383372.Rcas_4105"/>
<feature type="site" description="Deprotonates C-terminal active site Cys" evidence="8">
    <location>
        <position position="26"/>
    </location>
</feature>
<evidence type="ECO:0000256" key="5">
    <source>
        <dbReference type="ARBA" id="ARBA00023284"/>
    </source>
</evidence>
<dbReference type="PANTHER" id="PTHR45663:SF11">
    <property type="entry name" value="GEO12009P1"/>
    <property type="match status" value="1"/>
</dbReference>
<dbReference type="PRINTS" id="PR00421">
    <property type="entry name" value="THIOREDOXIN"/>
</dbReference>
<reference evidence="11 12" key="1">
    <citation type="submission" date="2007-08" db="EMBL/GenBank/DDBJ databases">
        <title>Complete sequence of Roseiflexus castenholzii DSM 13941.</title>
        <authorList>
            <consortium name="US DOE Joint Genome Institute"/>
            <person name="Copeland A."/>
            <person name="Lucas S."/>
            <person name="Lapidus A."/>
            <person name="Barry K."/>
            <person name="Glavina del Rio T."/>
            <person name="Dalin E."/>
            <person name="Tice H."/>
            <person name="Pitluck S."/>
            <person name="Thompson L.S."/>
            <person name="Brettin T."/>
            <person name="Bruce D."/>
            <person name="Detter J.C."/>
            <person name="Han C."/>
            <person name="Tapia R."/>
            <person name="Schmutz J."/>
            <person name="Larimer F."/>
            <person name="Land M."/>
            <person name="Hauser L."/>
            <person name="Kyrpides N."/>
            <person name="Mikhailova N."/>
            <person name="Bryant D.A."/>
            <person name="Hanada S."/>
            <person name="Tsukatani Y."/>
            <person name="Richardson P."/>
        </authorList>
    </citation>
    <scope>NUCLEOTIDE SEQUENCE [LARGE SCALE GENOMIC DNA]</scope>
    <source>
        <strain evidence="12">DSM 13941 / HLO8</strain>
    </source>
</reference>
<dbReference type="InterPro" id="IPR013766">
    <property type="entry name" value="Thioredoxin_domain"/>
</dbReference>
<sequence length="109" mass="12253">MAKPVTVTDDDFEQQVLQSDIPVVVDFWAPWCGPCRVIAPILEELAKEYDGKVKVAKVNTDDHQRWMSKFGIMAIPTMIFFKNGKEINRIVGAGPKRMLKEAFDAAVAE</sequence>
<dbReference type="PROSITE" id="PS51352">
    <property type="entry name" value="THIOREDOXIN_2"/>
    <property type="match status" value="1"/>
</dbReference>
<dbReference type="Pfam" id="PF00085">
    <property type="entry name" value="Thioredoxin"/>
    <property type="match status" value="1"/>
</dbReference>
<feature type="site" description="Contributes to redox potential value" evidence="8">
    <location>
        <position position="33"/>
    </location>
</feature>
<evidence type="ECO:0000256" key="2">
    <source>
        <dbReference type="ARBA" id="ARBA00022448"/>
    </source>
</evidence>
<dbReference type="GO" id="GO:0005829">
    <property type="term" value="C:cytosol"/>
    <property type="evidence" value="ECO:0007669"/>
    <property type="project" value="TreeGrafter"/>
</dbReference>
<dbReference type="PANTHER" id="PTHR45663">
    <property type="entry name" value="GEO12009P1"/>
    <property type="match status" value="1"/>
</dbReference>
<evidence type="ECO:0000313" key="11">
    <source>
        <dbReference type="EMBL" id="ABU60137.1"/>
    </source>
</evidence>
<dbReference type="FunFam" id="3.40.30.10:FF:000001">
    <property type="entry name" value="Thioredoxin"/>
    <property type="match status" value="1"/>
</dbReference>
<dbReference type="Gene3D" id="3.40.30.10">
    <property type="entry name" value="Glutaredoxin"/>
    <property type="match status" value="1"/>
</dbReference>
<dbReference type="PIRSF" id="PIRSF000077">
    <property type="entry name" value="Thioredoxin"/>
    <property type="match status" value="1"/>
</dbReference>
<dbReference type="NCBIfam" id="TIGR01068">
    <property type="entry name" value="thioredoxin"/>
    <property type="match status" value="1"/>
</dbReference>
<dbReference type="GO" id="GO:0015035">
    <property type="term" value="F:protein-disulfide reductase activity"/>
    <property type="evidence" value="ECO:0007669"/>
    <property type="project" value="UniProtKB-UniRule"/>
</dbReference>
<evidence type="ECO:0000256" key="4">
    <source>
        <dbReference type="ARBA" id="ARBA00023157"/>
    </source>
</evidence>
<dbReference type="OrthoDB" id="9790390at2"/>
<feature type="site" description="Contributes to redox potential value" evidence="8">
    <location>
        <position position="34"/>
    </location>
</feature>
<dbReference type="KEGG" id="rca:Rcas_4105"/>
<protein>
    <recommendedName>
        <fullName evidence="6 7">Thioredoxin</fullName>
    </recommendedName>
</protein>
<dbReference type="PROSITE" id="PS00194">
    <property type="entry name" value="THIOREDOXIN_1"/>
    <property type="match status" value="1"/>
</dbReference>
<dbReference type="CDD" id="cd02947">
    <property type="entry name" value="TRX_family"/>
    <property type="match status" value="1"/>
</dbReference>
<dbReference type="HOGENOM" id="CLU_090389_10_2_0"/>
<evidence type="ECO:0000256" key="7">
    <source>
        <dbReference type="PIRNR" id="PIRNR000077"/>
    </source>
</evidence>
<keyword evidence="3" id="KW-0249">Electron transport</keyword>
<dbReference type="AlphaFoldDB" id="A7NRE1"/>
<evidence type="ECO:0000256" key="3">
    <source>
        <dbReference type="ARBA" id="ARBA00022982"/>
    </source>
</evidence>
<comment type="similarity">
    <text evidence="1 7">Belongs to the thioredoxin family.</text>
</comment>
<dbReference type="RefSeq" id="WP_012122558.1">
    <property type="nucleotide sequence ID" value="NC_009767.1"/>
</dbReference>
<evidence type="ECO:0000256" key="6">
    <source>
        <dbReference type="NCBIfam" id="TIGR01068"/>
    </source>
</evidence>
<dbReference type="EMBL" id="CP000804">
    <property type="protein sequence ID" value="ABU60137.1"/>
    <property type="molecule type" value="Genomic_DNA"/>
</dbReference>
<evidence type="ECO:0000313" key="12">
    <source>
        <dbReference type="Proteomes" id="UP000000263"/>
    </source>
</evidence>
<dbReference type="InterPro" id="IPR017937">
    <property type="entry name" value="Thioredoxin_CS"/>
</dbReference>
<evidence type="ECO:0000256" key="1">
    <source>
        <dbReference type="ARBA" id="ARBA00008987"/>
    </source>
</evidence>
<feature type="disulfide bond" description="Redox-active" evidence="9">
    <location>
        <begin position="32"/>
        <end position="35"/>
    </location>
</feature>
<feature type="active site" description="Nucleophile" evidence="8">
    <location>
        <position position="35"/>
    </location>
</feature>
<accession>A7NRE1</accession>
<keyword evidence="5 9" id="KW-0676">Redox-active center</keyword>
<dbReference type="SUPFAM" id="SSF52833">
    <property type="entry name" value="Thioredoxin-like"/>
    <property type="match status" value="1"/>
</dbReference>
<evidence type="ECO:0000259" key="10">
    <source>
        <dbReference type="PROSITE" id="PS51352"/>
    </source>
</evidence>
<dbReference type="eggNOG" id="COG3118">
    <property type="taxonomic scope" value="Bacteria"/>
</dbReference>
<organism evidence="11 12">
    <name type="scientific">Roseiflexus castenholzii (strain DSM 13941 / HLO8)</name>
    <dbReference type="NCBI Taxonomy" id="383372"/>
    <lineage>
        <taxon>Bacteria</taxon>
        <taxon>Bacillati</taxon>
        <taxon>Chloroflexota</taxon>
        <taxon>Chloroflexia</taxon>
        <taxon>Chloroflexales</taxon>
        <taxon>Roseiflexineae</taxon>
        <taxon>Roseiflexaceae</taxon>
        <taxon>Roseiflexus</taxon>
    </lineage>
</organism>
<dbReference type="InterPro" id="IPR036249">
    <property type="entry name" value="Thioredoxin-like_sf"/>
</dbReference>
<evidence type="ECO:0000256" key="8">
    <source>
        <dbReference type="PIRSR" id="PIRSR000077-1"/>
    </source>
</evidence>
<proteinExistence type="inferred from homology"/>
<keyword evidence="4 9" id="KW-1015">Disulfide bond</keyword>
<gene>
    <name evidence="11" type="ordered locus">Rcas_4105</name>
</gene>
<name>A7NRE1_ROSCS</name>
<feature type="domain" description="Thioredoxin" evidence="10">
    <location>
        <begin position="1"/>
        <end position="108"/>
    </location>
</feature>